<dbReference type="SUPFAM" id="SSF160935">
    <property type="entry name" value="VPA0735-like"/>
    <property type="match status" value="1"/>
</dbReference>
<keyword evidence="4" id="KW-1185">Reference proteome</keyword>
<gene>
    <name evidence="3" type="ORF">MAXJ12_28088</name>
</gene>
<evidence type="ECO:0000313" key="4">
    <source>
        <dbReference type="Proteomes" id="UP000003250"/>
    </source>
</evidence>
<dbReference type="Pfam" id="PF06863">
    <property type="entry name" value="DUF1254"/>
    <property type="match status" value="1"/>
</dbReference>
<dbReference type="Gene3D" id="1.10.3360.10">
    <property type="entry name" value="VPA0735-like domain"/>
    <property type="match status" value="1"/>
</dbReference>
<accession>H0HZI4</accession>
<reference evidence="3 4" key="1">
    <citation type="journal article" date="2012" name="J. Bacteriol.">
        <title>Draft Genome Sequence of Mesorhizobium alhagi CCNWXJ12-2T, a Novel Salt-Resistant Species Isolated from the Desert of Northwestern China.</title>
        <authorList>
            <person name="Zhou M."/>
            <person name="Chen W."/>
            <person name="Chen H."/>
            <person name="Wei G."/>
        </authorList>
    </citation>
    <scope>NUCLEOTIDE SEQUENCE [LARGE SCALE GENOMIC DNA]</scope>
    <source>
        <strain evidence="3 4">CCNWXJ12-2</strain>
    </source>
</reference>
<name>H0HZI4_9HYPH</name>
<dbReference type="InterPro" id="IPR037050">
    <property type="entry name" value="DUF1254_sf"/>
</dbReference>
<protein>
    <recommendedName>
        <fullName evidence="2">DUF1254 domain-containing protein</fullName>
    </recommendedName>
</protein>
<dbReference type="PANTHER" id="PTHR36509">
    <property type="entry name" value="BLL3101 PROTEIN"/>
    <property type="match status" value="1"/>
</dbReference>
<proteinExistence type="predicted"/>
<dbReference type="AlphaFoldDB" id="H0HZI4"/>
<dbReference type="Proteomes" id="UP000003250">
    <property type="component" value="Unassembled WGS sequence"/>
</dbReference>
<dbReference type="Gene3D" id="2.60.40.1610">
    <property type="entry name" value="Domain of unknown function DUF1254"/>
    <property type="match status" value="1"/>
</dbReference>
<evidence type="ECO:0000313" key="3">
    <source>
        <dbReference type="EMBL" id="EHK53896.1"/>
    </source>
</evidence>
<evidence type="ECO:0000256" key="1">
    <source>
        <dbReference type="SAM" id="MobiDB-lite"/>
    </source>
</evidence>
<evidence type="ECO:0000259" key="2">
    <source>
        <dbReference type="Pfam" id="PF06863"/>
    </source>
</evidence>
<feature type="compositionally biased region" description="Basic and acidic residues" evidence="1">
    <location>
        <begin position="302"/>
        <end position="317"/>
    </location>
</feature>
<sequence length="411" mass="44860">MKPSSNPVTDGRPLATKLAGVLVVSALVAVGSPQLAAADVTGAELESISIPGKVDTSIGTLEFFDGIPIGNTVETVYDNLDRMRATDVYLDNLGAVSINSILDGFAREGADAPNKIAVFEQLMDSATLVVTANTSTLYAYSGTDLAKDGPTVIEVPPGMLGFLDVSWQRFVGDIGVTGPDKGKGGKYLVLPPGYDGDAPDGYFLLKPSTNRNFLFLRGSIEDGLEPAVENITSGLKIYPLKDASNPPPTEYVNVSGKSFNTVFPNDLKYFEILDAIIQREPIDAIGPEVRRDRFDRYRQGPEVRARRPDEEAVDRSGHARQRNRARFHRLSAHRRGPDLSRHRQFLDNGLCGQEYLVRGGWGHDAQREGSVLLQCRRRDSFHGGHNGRGWVGLCHGQSRCRQEAVGRVQDL</sequence>
<feature type="region of interest" description="Disordered" evidence="1">
    <location>
        <begin position="302"/>
        <end position="322"/>
    </location>
</feature>
<dbReference type="PANTHER" id="PTHR36509:SF3">
    <property type="entry name" value="SIGNAL PEPTIDE PROTEIN"/>
    <property type="match status" value="1"/>
</dbReference>
<dbReference type="EMBL" id="AHAM01000250">
    <property type="protein sequence ID" value="EHK53896.1"/>
    <property type="molecule type" value="Genomic_DNA"/>
</dbReference>
<dbReference type="RefSeq" id="WP_008839188.1">
    <property type="nucleotide sequence ID" value="NZ_AHAM01000250.1"/>
</dbReference>
<feature type="domain" description="DUF1254" evidence="2">
    <location>
        <begin position="114"/>
        <end position="239"/>
    </location>
</feature>
<dbReference type="InterPro" id="IPR010679">
    <property type="entry name" value="DUF1254"/>
</dbReference>
<organism evidence="3 4">
    <name type="scientific">Mesorhizobium alhagi CCNWXJ12-2</name>
    <dbReference type="NCBI Taxonomy" id="1107882"/>
    <lineage>
        <taxon>Bacteria</taxon>
        <taxon>Pseudomonadati</taxon>
        <taxon>Pseudomonadota</taxon>
        <taxon>Alphaproteobacteria</taxon>
        <taxon>Hyphomicrobiales</taxon>
        <taxon>Phyllobacteriaceae</taxon>
        <taxon>Allomesorhizobium</taxon>
    </lineage>
</organism>
<dbReference type="PATRIC" id="fig|1107882.3.peg.5436"/>